<dbReference type="InterPro" id="IPR006311">
    <property type="entry name" value="TAT_signal"/>
</dbReference>
<evidence type="ECO:0000313" key="3">
    <source>
        <dbReference type="EMBL" id="GGD74120.1"/>
    </source>
</evidence>
<feature type="compositionally biased region" description="Polar residues" evidence="1">
    <location>
        <begin position="102"/>
        <end position="112"/>
    </location>
</feature>
<protein>
    <submittedName>
        <fullName evidence="3">Uncharacterized protein</fullName>
    </submittedName>
</protein>
<feature type="region of interest" description="Disordered" evidence="1">
    <location>
        <begin position="137"/>
        <end position="172"/>
    </location>
</feature>
<keyword evidence="2" id="KW-0732">Signal</keyword>
<comment type="caution">
    <text evidence="3">The sequence shown here is derived from an EMBL/GenBank/DDBJ whole genome shotgun (WGS) entry which is preliminary data.</text>
</comment>
<feature type="chain" id="PRO_5046651913" evidence="2">
    <location>
        <begin position="32"/>
        <end position="185"/>
    </location>
</feature>
<feature type="compositionally biased region" description="Low complexity" evidence="1">
    <location>
        <begin position="160"/>
        <end position="172"/>
    </location>
</feature>
<reference evidence="4" key="1">
    <citation type="journal article" date="2019" name="Int. J. Syst. Evol. Microbiol.">
        <title>The Global Catalogue of Microorganisms (GCM) 10K type strain sequencing project: providing services to taxonomists for standard genome sequencing and annotation.</title>
        <authorList>
            <consortium name="The Broad Institute Genomics Platform"/>
            <consortium name="The Broad Institute Genome Sequencing Center for Infectious Disease"/>
            <person name="Wu L."/>
            <person name="Ma J."/>
        </authorList>
    </citation>
    <scope>NUCLEOTIDE SEQUENCE [LARGE SCALE GENOMIC DNA]</scope>
    <source>
        <strain evidence="4">CCM 7640</strain>
    </source>
</reference>
<feature type="signal peptide" evidence="2">
    <location>
        <begin position="1"/>
        <end position="31"/>
    </location>
</feature>
<keyword evidence="4" id="KW-1185">Reference proteome</keyword>
<organism evidence="3 4">
    <name type="scientific">Microbacterium murale</name>
    <dbReference type="NCBI Taxonomy" id="1081040"/>
    <lineage>
        <taxon>Bacteria</taxon>
        <taxon>Bacillati</taxon>
        <taxon>Actinomycetota</taxon>
        <taxon>Actinomycetes</taxon>
        <taxon>Micrococcales</taxon>
        <taxon>Microbacteriaceae</taxon>
        <taxon>Microbacterium</taxon>
    </lineage>
</organism>
<dbReference type="PROSITE" id="PS51318">
    <property type="entry name" value="TAT"/>
    <property type="match status" value="1"/>
</dbReference>
<accession>A0ABQ1RLR0</accession>
<evidence type="ECO:0000256" key="2">
    <source>
        <dbReference type="SAM" id="SignalP"/>
    </source>
</evidence>
<dbReference type="EMBL" id="BMCM01000002">
    <property type="protein sequence ID" value="GGD74120.1"/>
    <property type="molecule type" value="Genomic_DNA"/>
</dbReference>
<gene>
    <name evidence="3" type="ORF">GCM10007269_16460</name>
</gene>
<proteinExistence type="predicted"/>
<name>A0ABQ1RLR0_9MICO</name>
<sequence length="185" mass="17943">MRNKNRLGLLTTAGAGVAALALTGFALPATADDGSSSVDDSTTSTDVSGSTDAIQDIVRDLILASGNDTSTGDIGLDGPLVEGPVVSDIGNGAILSGNDTPIASGNEVSGNEVSAPVGSGNEVSAPVEAPIEAPVEAPVDAPVGSGNDTTVDAPVESDNDTGLSLDDIGGDIGADVDSLVSGLLD</sequence>
<dbReference type="Proteomes" id="UP000629365">
    <property type="component" value="Unassembled WGS sequence"/>
</dbReference>
<feature type="region of interest" description="Disordered" evidence="1">
    <location>
        <begin position="102"/>
        <end position="124"/>
    </location>
</feature>
<dbReference type="RefSeq" id="WP_188436093.1">
    <property type="nucleotide sequence ID" value="NZ_BMCM01000002.1"/>
</dbReference>
<evidence type="ECO:0000313" key="4">
    <source>
        <dbReference type="Proteomes" id="UP000629365"/>
    </source>
</evidence>
<evidence type="ECO:0000256" key="1">
    <source>
        <dbReference type="SAM" id="MobiDB-lite"/>
    </source>
</evidence>